<reference evidence="2 3" key="1">
    <citation type="submission" date="2015-12" db="EMBL/GenBank/DDBJ databases">
        <title>Draft genome sequence of Moniliophthora roreri, the causal agent of frosty pod rot of cacao.</title>
        <authorList>
            <person name="Aime M.C."/>
            <person name="Diaz-Valderrama J.R."/>
            <person name="Kijpornyongpan T."/>
            <person name="Phillips-Mora W."/>
        </authorList>
    </citation>
    <scope>NUCLEOTIDE SEQUENCE [LARGE SCALE GENOMIC DNA]</scope>
    <source>
        <strain evidence="2 3">MCA 2952</strain>
    </source>
</reference>
<accession>A0A0W0G186</accession>
<dbReference type="AlphaFoldDB" id="A0A0W0G186"/>
<evidence type="ECO:0000256" key="1">
    <source>
        <dbReference type="SAM" id="MobiDB-lite"/>
    </source>
</evidence>
<comment type="caution">
    <text evidence="2">The sequence shown here is derived from an EMBL/GenBank/DDBJ whole genome shotgun (WGS) entry which is preliminary data.</text>
</comment>
<name>A0A0W0G186_MONRR</name>
<organism evidence="2 3">
    <name type="scientific">Moniliophthora roreri</name>
    <name type="common">Frosty pod rot fungus</name>
    <name type="synonym">Monilia roreri</name>
    <dbReference type="NCBI Taxonomy" id="221103"/>
    <lineage>
        <taxon>Eukaryota</taxon>
        <taxon>Fungi</taxon>
        <taxon>Dikarya</taxon>
        <taxon>Basidiomycota</taxon>
        <taxon>Agaricomycotina</taxon>
        <taxon>Agaricomycetes</taxon>
        <taxon>Agaricomycetidae</taxon>
        <taxon>Agaricales</taxon>
        <taxon>Marasmiineae</taxon>
        <taxon>Marasmiaceae</taxon>
        <taxon>Moniliophthora</taxon>
    </lineage>
</organism>
<dbReference type="Proteomes" id="UP000054988">
    <property type="component" value="Unassembled WGS sequence"/>
</dbReference>
<protein>
    <submittedName>
        <fullName evidence="2">Uncharacterized protein</fullName>
    </submittedName>
</protein>
<evidence type="ECO:0000313" key="3">
    <source>
        <dbReference type="Proteomes" id="UP000054988"/>
    </source>
</evidence>
<proteinExistence type="predicted"/>
<feature type="region of interest" description="Disordered" evidence="1">
    <location>
        <begin position="1"/>
        <end position="37"/>
    </location>
</feature>
<dbReference type="EMBL" id="LATX01001344">
    <property type="protein sequence ID" value="KTB42337.1"/>
    <property type="molecule type" value="Genomic_DNA"/>
</dbReference>
<gene>
    <name evidence="2" type="ORF">WG66_5084</name>
</gene>
<evidence type="ECO:0000313" key="2">
    <source>
        <dbReference type="EMBL" id="KTB42337.1"/>
    </source>
</evidence>
<feature type="compositionally biased region" description="Gly residues" evidence="1">
    <location>
        <begin position="1"/>
        <end position="10"/>
    </location>
</feature>
<sequence length="101" mass="11360">MADSGNGGVAGNTMAQVKAMLNNSSLPKKTKTAPSWKHEEPEQLVLWLDDLDAIFETANITNNWVKIQKALEWMEYATKNKMSRLESAKKYTDDKSSIQKV</sequence>